<dbReference type="EMBL" id="JARIHO010000046">
    <property type="protein sequence ID" value="KAJ7323516.1"/>
    <property type="molecule type" value="Genomic_DNA"/>
</dbReference>
<feature type="domain" description="MYND-type" evidence="5">
    <location>
        <begin position="20"/>
        <end position="61"/>
    </location>
</feature>
<dbReference type="Proteomes" id="UP001218218">
    <property type="component" value="Unassembled WGS sequence"/>
</dbReference>
<name>A0AAD6ZJ12_9AGAR</name>
<accession>A0AAD6ZJ12</accession>
<keyword evidence="2 4" id="KW-0863">Zinc-finger</keyword>
<evidence type="ECO:0000259" key="5">
    <source>
        <dbReference type="PROSITE" id="PS50865"/>
    </source>
</evidence>
<dbReference type="Pfam" id="PF01753">
    <property type="entry name" value="zf-MYND"/>
    <property type="match status" value="1"/>
</dbReference>
<dbReference type="GO" id="GO:0008270">
    <property type="term" value="F:zinc ion binding"/>
    <property type="evidence" value="ECO:0007669"/>
    <property type="project" value="UniProtKB-KW"/>
</dbReference>
<dbReference type="SUPFAM" id="SSF144232">
    <property type="entry name" value="HIT/MYND zinc finger-like"/>
    <property type="match status" value="1"/>
</dbReference>
<protein>
    <recommendedName>
        <fullName evidence="5">MYND-type domain-containing protein</fullName>
    </recommendedName>
</protein>
<evidence type="ECO:0000256" key="2">
    <source>
        <dbReference type="ARBA" id="ARBA00022771"/>
    </source>
</evidence>
<evidence type="ECO:0000256" key="1">
    <source>
        <dbReference type="ARBA" id="ARBA00022723"/>
    </source>
</evidence>
<keyword evidence="3" id="KW-0862">Zinc</keyword>
<keyword evidence="1" id="KW-0479">Metal-binding</keyword>
<evidence type="ECO:0000256" key="3">
    <source>
        <dbReference type="ARBA" id="ARBA00022833"/>
    </source>
</evidence>
<sequence length="73" mass="8346">MKVLDTWELAGRPSFKACDNLKCGKINKKDKFRSCSACHSTSYCSEKCQRVDWLDAHRDVCNSFRNARLGLSD</sequence>
<organism evidence="6 7">
    <name type="scientific">Mycena albidolilacea</name>
    <dbReference type="NCBI Taxonomy" id="1033008"/>
    <lineage>
        <taxon>Eukaryota</taxon>
        <taxon>Fungi</taxon>
        <taxon>Dikarya</taxon>
        <taxon>Basidiomycota</taxon>
        <taxon>Agaricomycotina</taxon>
        <taxon>Agaricomycetes</taxon>
        <taxon>Agaricomycetidae</taxon>
        <taxon>Agaricales</taxon>
        <taxon>Marasmiineae</taxon>
        <taxon>Mycenaceae</taxon>
        <taxon>Mycena</taxon>
    </lineage>
</organism>
<evidence type="ECO:0000313" key="6">
    <source>
        <dbReference type="EMBL" id="KAJ7323516.1"/>
    </source>
</evidence>
<evidence type="ECO:0000313" key="7">
    <source>
        <dbReference type="Proteomes" id="UP001218218"/>
    </source>
</evidence>
<proteinExistence type="predicted"/>
<reference evidence="6" key="1">
    <citation type="submission" date="2023-03" db="EMBL/GenBank/DDBJ databases">
        <title>Massive genome expansion in bonnet fungi (Mycena s.s.) driven by repeated elements and novel gene families across ecological guilds.</title>
        <authorList>
            <consortium name="Lawrence Berkeley National Laboratory"/>
            <person name="Harder C.B."/>
            <person name="Miyauchi S."/>
            <person name="Viragh M."/>
            <person name="Kuo A."/>
            <person name="Thoen E."/>
            <person name="Andreopoulos B."/>
            <person name="Lu D."/>
            <person name="Skrede I."/>
            <person name="Drula E."/>
            <person name="Henrissat B."/>
            <person name="Morin E."/>
            <person name="Kohler A."/>
            <person name="Barry K."/>
            <person name="LaButti K."/>
            <person name="Morin E."/>
            <person name="Salamov A."/>
            <person name="Lipzen A."/>
            <person name="Mereny Z."/>
            <person name="Hegedus B."/>
            <person name="Baldrian P."/>
            <person name="Stursova M."/>
            <person name="Weitz H."/>
            <person name="Taylor A."/>
            <person name="Grigoriev I.V."/>
            <person name="Nagy L.G."/>
            <person name="Martin F."/>
            <person name="Kauserud H."/>
        </authorList>
    </citation>
    <scope>NUCLEOTIDE SEQUENCE</scope>
    <source>
        <strain evidence="6">CBHHK002</strain>
    </source>
</reference>
<dbReference type="InterPro" id="IPR002893">
    <property type="entry name" value="Znf_MYND"/>
</dbReference>
<dbReference type="PROSITE" id="PS50865">
    <property type="entry name" value="ZF_MYND_2"/>
    <property type="match status" value="1"/>
</dbReference>
<gene>
    <name evidence="6" type="ORF">DFH08DRAFT_887349</name>
</gene>
<dbReference type="AlphaFoldDB" id="A0AAD6ZJ12"/>
<evidence type="ECO:0000256" key="4">
    <source>
        <dbReference type="PROSITE-ProRule" id="PRU00134"/>
    </source>
</evidence>
<keyword evidence="7" id="KW-1185">Reference proteome</keyword>
<comment type="caution">
    <text evidence="6">The sequence shown here is derived from an EMBL/GenBank/DDBJ whole genome shotgun (WGS) entry which is preliminary data.</text>
</comment>
<dbReference type="Gene3D" id="6.10.140.2220">
    <property type="match status" value="1"/>
</dbReference>